<sequence>MTSQCGKATFCDKELHSLNPPEGSATLREKKGLRIVKKRAKHAVLLRYGVVLWDYQINKFNLKGDLNANK</sequence>
<proteinExistence type="predicted"/>
<dbReference type="EMBL" id="AACJKW010000002">
    <property type="protein sequence ID" value="EAK8192959.1"/>
    <property type="molecule type" value="Genomic_DNA"/>
</dbReference>
<gene>
    <name evidence="1" type="ORF">E7N58_02010</name>
</gene>
<evidence type="ECO:0000313" key="2">
    <source>
        <dbReference type="Proteomes" id="UP000358933"/>
    </source>
</evidence>
<reference evidence="1 2" key="1">
    <citation type="submission" date="2019-04" db="EMBL/GenBank/DDBJ databases">
        <authorList>
            <person name="Ashton P.M."/>
            <person name="Dallman T."/>
            <person name="Nair S."/>
            <person name="De Pinna E."/>
            <person name="Peters T."/>
            <person name="Grant K."/>
        </authorList>
    </citation>
    <scope>NUCLEOTIDE SEQUENCE [LARGE SCALE GENOMIC DNA]</scope>
    <source>
        <strain evidence="1 2">OXC2299</strain>
    </source>
</reference>
<protein>
    <submittedName>
        <fullName evidence="1">Uncharacterized protein</fullName>
    </submittedName>
</protein>
<accession>A0A1S2U5B0</accession>
<organism evidence="1 2">
    <name type="scientific">Campylobacter jejuni</name>
    <dbReference type="NCBI Taxonomy" id="197"/>
    <lineage>
        <taxon>Bacteria</taxon>
        <taxon>Pseudomonadati</taxon>
        <taxon>Campylobacterota</taxon>
        <taxon>Epsilonproteobacteria</taxon>
        <taxon>Campylobacterales</taxon>
        <taxon>Campylobacteraceae</taxon>
        <taxon>Campylobacter</taxon>
    </lineage>
</organism>
<comment type="caution">
    <text evidence="1">The sequence shown here is derived from an EMBL/GenBank/DDBJ whole genome shotgun (WGS) entry which is preliminary data.</text>
</comment>
<evidence type="ECO:0000313" key="1">
    <source>
        <dbReference type="EMBL" id="EAK8192959.1"/>
    </source>
</evidence>
<dbReference type="RefSeq" id="WP_042962961.1">
    <property type="nucleotide sequence ID" value="NZ_BTEN01000015.1"/>
</dbReference>
<name>A0A1S2U5B0_CAMJU</name>
<dbReference type="Proteomes" id="UP000358933">
    <property type="component" value="Unassembled WGS sequence"/>
</dbReference>
<dbReference type="AlphaFoldDB" id="A0A1S2U5B0"/>